<feature type="compositionally biased region" description="Acidic residues" evidence="5">
    <location>
        <begin position="505"/>
        <end position="524"/>
    </location>
</feature>
<dbReference type="GO" id="GO:0005634">
    <property type="term" value="C:nucleus"/>
    <property type="evidence" value="ECO:0007669"/>
    <property type="project" value="UniProtKB-SubCell"/>
</dbReference>
<feature type="compositionally biased region" description="Basic residues" evidence="5">
    <location>
        <begin position="706"/>
        <end position="716"/>
    </location>
</feature>
<evidence type="ECO:0000256" key="4">
    <source>
        <dbReference type="ARBA" id="ARBA00023242"/>
    </source>
</evidence>
<dbReference type="InterPro" id="IPR010301">
    <property type="entry name" value="RRP1"/>
</dbReference>
<feature type="region of interest" description="Disordered" evidence="5">
    <location>
        <begin position="660"/>
        <end position="716"/>
    </location>
</feature>
<dbReference type="PANTHER" id="PTHR13026">
    <property type="entry name" value="NNP-1 PROTEIN NOVEL NUCLEAR PROTEIN 1 NOP52"/>
    <property type="match status" value="1"/>
</dbReference>
<comment type="caution">
    <text evidence="6">The sequence shown here is derived from an EMBL/GenBank/DDBJ whole genome shotgun (WGS) entry which is preliminary data.</text>
</comment>
<feature type="compositionally biased region" description="Acidic residues" evidence="5">
    <location>
        <begin position="192"/>
        <end position="217"/>
    </location>
</feature>
<organism evidence="6 7">
    <name type="scientific">Nitzschia inconspicua</name>
    <dbReference type="NCBI Taxonomy" id="303405"/>
    <lineage>
        <taxon>Eukaryota</taxon>
        <taxon>Sar</taxon>
        <taxon>Stramenopiles</taxon>
        <taxon>Ochrophyta</taxon>
        <taxon>Bacillariophyta</taxon>
        <taxon>Bacillariophyceae</taxon>
        <taxon>Bacillariophycidae</taxon>
        <taxon>Bacillariales</taxon>
        <taxon>Bacillariaceae</taxon>
        <taxon>Nitzschia</taxon>
    </lineage>
</organism>
<dbReference type="GO" id="GO:0006364">
    <property type="term" value="P:rRNA processing"/>
    <property type="evidence" value="ECO:0007669"/>
    <property type="project" value="UniProtKB-KW"/>
</dbReference>
<feature type="compositionally biased region" description="Basic and acidic residues" evidence="5">
    <location>
        <begin position="249"/>
        <end position="266"/>
    </location>
</feature>
<evidence type="ECO:0000313" key="6">
    <source>
        <dbReference type="EMBL" id="KAG7358286.1"/>
    </source>
</evidence>
<accession>A0A9K3PSZ3</accession>
<protein>
    <submittedName>
        <fullName evidence="6">Nucleolar protein Nop52</fullName>
    </submittedName>
</protein>
<dbReference type="PANTHER" id="PTHR13026:SF0">
    <property type="entry name" value="RIBOSOMAL RNA PROCESSING 1B"/>
    <property type="match status" value="1"/>
</dbReference>
<comment type="similarity">
    <text evidence="2">Belongs to the RRP1 family.</text>
</comment>
<comment type="subcellular location">
    <subcellularLocation>
        <location evidence="1">Nucleus</location>
    </subcellularLocation>
</comment>
<reference evidence="6" key="1">
    <citation type="journal article" date="2021" name="Sci. Rep.">
        <title>Diploid genomic architecture of Nitzschia inconspicua, an elite biomass production diatom.</title>
        <authorList>
            <person name="Oliver A."/>
            <person name="Podell S."/>
            <person name="Pinowska A."/>
            <person name="Traller J.C."/>
            <person name="Smith S.R."/>
            <person name="McClure R."/>
            <person name="Beliaev A."/>
            <person name="Bohutskyi P."/>
            <person name="Hill E.A."/>
            <person name="Rabines A."/>
            <person name="Zheng H."/>
            <person name="Allen L.Z."/>
            <person name="Kuo A."/>
            <person name="Grigoriev I.V."/>
            <person name="Allen A.E."/>
            <person name="Hazlebeck D."/>
            <person name="Allen E.E."/>
        </authorList>
    </citation>
    <scope>NUCLEOTIDE SEQUENCE</scope>
    <source>
        <strain evidence="6">Hildebrandi</strain>
    </source>
</reference>
<name>A0A9K3PSZ3_9STRA</name>
<dbReference type="Pfam" id="PF05997">
    <property type="entry name" value="Nop52"/>
    <property type="match status" value="2"/>
</dbReference>
<dbReference type="EMBL" id="JAGRRH010000014">
    <property type="protein sequence ID" value="KAG7358286.1"/>
    <property type="molecule type" value="Genomic_DNA"/>
</dbReference>
<dbReference type="Proteomes" id="UP000693970">
    <property type="component" value="Unassembled WGS sequence"/>
</dbReference>
<sequence>MFSPIGGGQTETQLTTMTAEADAAAGGSRVEPPKLPSTKRQKRKEKNEKNTWSYVHHPKIQSMEHREKLYVKDAGLKESKTPSQPLDPSRDLMSSQELHFGRLLAAPEPRQRHKAVLKLKAYLQARASGKGLSELDLLKLWKALWYTLYMADKQAVQYELSNQLAKLIWCVAGTAEEDEYAAALYLEMTSMEDEDDDDIDKEGDDEFGNDGEDDDDDPHVTLEEIENTLSKADSSDEDKDDDSNSSSDSKSDASKEDKESDARNEMMEQDDETSDVEDEETDPQLTLHCRGAHLASLFLRTFFHTIRRDWDTMDKYRVDKFYTLIRLMMHQVFQYMAERHWNYGIIRLFNDVVFDEVLNQRPNGLRYHLIDLTMDELAQVSAKATLPLTEATFLDILEPYFGMCQSGLDDDTLQSRVLENIIEKFLEKYSIVSDNALQREEKGEEEENDADSTPIFDQVHVGTIAEFLFGVASDPATKDKHRKSLYDMHKKYLRRLKKVGKDVELEPASEDNDEEMDEDDDVQDIDVAPTITPIEEVENNHMEDPHPDKMPPAKKRKAESDEANIADVTETSSTKKRKRKKKKKNADDVASSQEVKGVGREKIGEEEEVVITLSEQQNAKTADQKKKKEKHEKIATQKLFIEGKNTTPTGGSAKKVKFDKVNRSKSHKASMKALVTSVPPKTKDRTPEKGILRNKGRHSPANVLSKSKRKKAVHYF</sequence>
<keyword evidence="7" id="KW-1185">Reference proteome</keyword>
<reference evidence="6" key="2">
    <citation type="submission" date="2021-04" db="EMBL/GenBank/DDBJ databases">
        <authorList>
            <person name="Podell S."/>
        </authorList>
    </citation>
    <scope>NUCLEOTIDE SEQUENCE</scope>
    <source>
        <strain evidence="6">Hildebrandi</strain>
    </source>
</reference>
<dbReference type="GO" id="GO:0030688">
    <property type="term" value="C:preribosome, small subunit precursor"/>
    <property type="evidence" value="ECO:0007669"/>
    <property type="project" value="InterPro"/>
</dbReference>
<keyword evidence="3" id="KW-0698">rRNA processing</keyword>
<feature type="compositionally biased region" description="Basic residues" evidence="5">
    <location>
        <begin position="574"/>
        <end position="584"/>
    </location>
</feature>
<feature type="region of interest" description="Disordered" evidence="5">
    <location>
        <begin position="503"/>
        <end position="604"/>
    </location>
</feature>
<gene>
    <name evidence="6" type="ORF">IV203_014874</name>
</gene>
<evidence type="ECO:0000313" key="7">
    <source>
        <dbReference type="Proteomes" id="UP000693970"/>
    </source>
</evidence>
<feature type="region of interest" description="Disordered" evidence="5">
    <location>
        <begin position="1"/>
        <end position="58"/>
    </location>
</feature>
<evidence type="ECO:0000256" key="1">
    <source>
        <dbReference type="ARBA" id="ARBA00004123"/>
    </source>
</evidence>
<proteinExistence type="inferred from homology"/>
<feature type="compositionally biased region" description="Basic and acidic residues" evidence="5">
    <location>
        <begin position="538"/>
        <end position="551"/>
    </location>
</feature>
<keyword evidence="4" id="KW-0539">Nucleus</keyword>
<feature type="compositionally biased region" description="Basic and acidic residues" evidence="5">
    <location>
        <begin position="681"/>
        <end position="691"/>
    </location>
</feature>
<dbReference type="OrthoDB" id="2019504at2759"/>
<feature type="region of interest" description="Disordered" evidence="5">
    <location>
        <begin position="192"/>
        <end position="284"/>
    </location>
</feature>
<evidence type="ECO:0000256" key="2">
    <source>
        <dbReference type="ARBA" id="ARBA00006374"/>
    </source>
</evidence>
<dbReference type="AlphaFoldDB" id="A0A9K3PSZ3"/>
<feature type="compositionally biased region" description="Acidic residues" evidence="5">
    <location>
        <begin position="267"/>
        <end position="282"/>
    </location>
</feature>
<evidence type="ECO:0000256" key="5">
    <source>
        <dbReference type="SAM" id="MobiDB-lite"/>
    </source>
</evidence>
<evidence type="ECO:0000256" key="3">
    <source>
        <dbReference type="ARBA" id="ARBA00022552"/>
    </source>
</evidence>